<name>A0A388KBT2_CHABU</name>
<feature type="compositionally biased region" description="Polar residues" evidence="1">
    <location>
        <begin position="13"/>
        <end position="28"/>
    </location>
</feature>
<reference evidence="2 3" key="1">
    <citation type="journal article" date="2018" name="Cell">
        <title>The Chara Genome: Secondary Complexity and Implications for Plant Terrestrialization.</title>
        <authorList>
            <person name="Nishiyama T."/>
            <person name="Sakayama H."/>
            <person name="Vries J.D."/>
            <person name="Buschmann H."/>
            <person name="Saint-Marcoux D."/>
            <person name="Ullrich K.K."/>
            <person name="Haas F.B."/>
            <person name="Vanderstraeten L."/>
            <person name="Becker D."/>
            <person name="Lang D."/>
            <person name="Vosolsobe S."/>
            <person name="Rombauts S."/>
            <person name="Wilhelmsson P.K.I."/>
            <person name="Janitza P."/>
            <person name="Kern R."/>
            <person name="Heyl A."/>
            <person name="Rumpler F."/>
            <person name="Villalobos L.I.A.C."/>
            <person name="Clay J.M."/>
            <person name="Skokan R."/>
            <person name="Toyoda A."/>
            <person name="Suzuki Y."/>
            <person name="Kagoshima H."/>
            <person name="Schijlen E."/>
            <person name="Tajeshwar N."/>
            <person name="Catarino B."/>
            <person name="Hetherington A.J."/>
            <person name="Saltykova A."/>
            <person name="Bonnot C."/>
            <person name="Breuninger H."/>
            <person name="Symeonidi A."/>
            <person name="Radhakrishnan G.V."/>
            <person name="Van Nieuwerburgh F."/>
            <person name="Deforce D."/>
            <person name="Chang C."/>
            <person name="Karol K.G."/>
            <person name="Hedrich R."/>
            <person name="Ulvskov P."/>
            <person name="Glockner G."/>
            <person name="Delwiche C.F."/>
            <person name="Petrasek J."/>
            <person name="Van de Peer Y."/>
            <person name="Friml J."/>
            <person name="Beilby M."/>
            <person name="Dolan L."/>
            <person name="Kohara Y."/>
            <person name="Sugano S."/>
            <person name="Fujiyama A."/>
            <person name="Delaux P.-M."/>
            <person name="Quint M."/>
            <person name="TheiBen G."/>
            <person name="Hagemann M."/>
            <person name="Harholt J."/>
            <person name="Dunand C."/>
            <person name="Zachgo S."/>
            <person name="Langdale J."/>
            <person name="Maumus F."/>
            <person name="Straeten D.V.D."/>
            <person name="Gould S.B."/>
            <person name="Rensing S.A."/>
        </authorList>
    </citation>
    <scope>NUCLEOTIDE SEQUENCE [LARGE SCALE GENOMIC DNA]</scope>
    <source>
        <strain evidence="2 3">S276</strain>
    </source>
</reference>
<dbReference type="AlphaFoldDB" id="A0A388KBT2"/>
<dbReference type="EMBL" id="BFEA01000088">
    <property type="protein sequence ID" value="GBG67518.1"/>
    <property type="molecule type" value="Genomic_DNA"/>
</dbReference>
<comment type="caution">
    <text evidence="2">The sequence shown here is derived from an EMBL/GenBank/DDBJ whole genome shotgun (WGS) entry which is preliminary data.</text>
</comment>
<dbReference type="Proteomes" id="UP000265515">
    <property type="component" value="Unassembled WGS sequence"/>
</dbReference>
<proteinExistence type="predicted"/>
<accession>A0A388KBT2</accession>
<feature type="region of interest" description="Disordered" evidence="1">
    <location>
        <begin position="48"/>
        <end position="76"/>
    </location>
</feature>
<organism evidence="2 3">
    <name type="scientific">Chara braunii</name>
    <name type="common">Braun's stonewort</name>
    <dbReference type="NCBI Taxonomy" id="69332"/>
    <lineage>
        <taxon>Eukaryota</taxon>
        <taxon>Viridiplantae</taxon>
        <taxon>Streptophyta</taxon>
        <taxon>Charophyceae</taxon>
        <taxon>Charales</taxon>
        <taxon>Characeae</taxon>
        <taxon>Chara</taxon>
    </lineage>
</organism>
<evidence type="ECO:0000313" key="3">
    <source>
        <dbReference type="Proteomes" id="UP000265515"/>
    </source>
</evidence>
<keyword evidence="3" id="KW-1185">Reference proteome</keyword>
<evidence type="ECO:0000256" key="1">
    <source>
        <dbReference type="SAM" id="MobiDB-lite"/>
    </source>
</evidence>
<feature type="region of interest" description="Disordered" evidence="1">
    <location>
        <begin position="1"/>
        <end position="33"/>
    </location>
</feature>
<gene>
    <name evidence="2" type="ORF">CBR_g648</name>
</gene>
<evidence type="ECO:0000313" key="2">
    <source>
        <dbReference type="EMBL" id="GBG67518.1"/>
    </source>
</evidence>
<protein>
    <submittedName>
        <fullName evidence="2">Uncharacterized protein</fullName>
    </submittedName>
</protein>
<sequence>MSKKVRKMESLLKKSTMSVGAVGSSRQRCSGVEGGRRPYDLMLCSQLPSHEIPLPPSDDDLDKPRSSTVHPSCGSMQDWMRSQSYRQPTTPTYTELLEGRTPTGYHAGLFDLSFGLRSGSGVVVTHTAVVNPVACNNHTQASVMAGGLPDNRCGCSHELTDEQGIVSPKRGGGSTIEVAASRTKTVGVAACRLTTPNEAVDGLQDDDDCSATEVMGRQVWDNRR</sequence>
<dbReference type="Gramene" id="GBG67518">
    <property type="protein sequence ID" value="GBG67518"/>
    <property type="gene ID" value="CBR_g648"/>
</dbReference>